<proteinExistence type="predicted"/>
<dbReference type="EMBL" id="VJMJ01000079">
    <property type="protein sequence ID" value="KAF0738215.1"/>
    <property type="molecule type" value="Genomic_DNA"/>
</dbReference>
<feature type="compositionally biased region" description="Basic residues" evidence="1">
    <location>
        <begin position="79"/>
        <end position="91"/>
    </location>
</feature>
<evidence type="ECO:0000313" key="3">
    <source>
        <dbReference type="Proteomes" id="UP000481153"/>
    </source>
</evidence>
<feature type="region of interest" description="Disordered" evidence="1">
    <location>
        <begin position="1"/>
        <end position="99"/>
    </location>
</feature>
<feature type="compositionally biased region" description="Basic residues" evidence="1">
    <location>
        <begin position="129"/>
        <end position="139"/>
    </location>
</feature>
<keyword evidence="3" id="KW-1185">Reference proteome</keyword>
<comment type="caution">
    <text evidence="2">The sequence shown here is derived from an EMBL/GenBank/DDBJ whole genome shotgun (WGS) entry which is preliminary data.</text>
</comment>
<evidence type="ECO:0000256" key="1">
    <source>
        <dbReference type="SAM" id="MobiDB-lite"/>
    </source>
</evidence>
<name>A0A6G0XDH4_9STRA</name>
<sequence>MSSKLADHFKKTQKTPQPSASSFQFGFNVAPEAPSVPAKEVPPSKKKEAKSNPQPDSPSVEVNTASAEATASTAATADKKKKKKKKKKKPTKAAVPEQTPVKTDFEFLFTFDKVGFSEEELADMAPTKKPSKKAAKKSSAKTPAAAVTAPPPVPTTGSTNYLTLRKATDNSSEVQKMQLRYGKGKRIHTPGTTVVKKKPSEATKAAGSTFKFNF</sequence>
<feature type="region of interest" description="Disordered" evidence="1">
    <location>
        <begin position="119"/>
        <end position="160"/>
    </location>
</feature>
<dbReference type="AlphaFoldDB" id="A0A6G0XDH4"/>
<gene>
    <name evidence="2" type="ORF">Ae201684_006190</name>
</gene>
<feature type="compositionally biased region" description="Basic and acidic residues" evidence="1">
    <location>
        <begin position="1"/>
        <end position="10"/>
    </location>
</feature>
<feature type="compositionally biased region" description="Low complexity" evidence="1">
    <location>
        <begin position="64"/>
        <end position="76"/>
    </location>
</feature>
<dbReference type="Proteomes" id="UP000481153">
    <property type="component" value="Unassembled WGS sequence"/>
</dbReference>
<protein>
    <submittedName>
        <fullName evidence="2">Uncharacterized protein</fullName>
    </submittedName>
</protein>
<dbReference type="VEuPathDB" id="FungiDB:AeMF1_005862"/>
<accession>A0A6G0XDH4</accession>
<organism evidence="2 3">
    <name type="scientific">Aphanomyces euteiches</name>
    <dbReference type="NCBI Taxonomy" id="100861"/>
    <lineage>
        <taxon>Eukaryota</taxon>
        <taxon>Sar</taxon>
        <taxon>Stramenopiles</taxon>
        <taxon>Oomycota</taxon>
        <taxon>Saprolegniomycetes</taxon>
        <taxon>Saprolegniales</taxon>
        <taxon>Verrucalvaceae</taxon>
        <taxon>Aphanomyces</taxon>
    </lineage>
</organism>
<feature type="compositionally biased region" description="Polar residues" evidence="1">
    <location>
        <begin position="14"/>
        <end position="25"/>
    </location>
</feature>
<reference evidence="2 3" key="1">
    <citation type="submission" date="2019-07" db="EMBL/GenBank/DDBJ databases">
        <title>Genomics analysis of Aphanomyces spp. identifies a new class of oomycete effector associated with host adaptation.</title>
        <authorList>
            <person name="Gaulin E."/>
        </authorList>
    </citation>
    <scope>NUCLEOTIDE SEQUENCE [LARGE SCALE GENOMIC DNA]</scope>
    <source>
        <strain evidence="2 3">ATCC 201684</strain>
    </source>
</reference>
<evidence type="ECO:0000313" key="2">
    <source>
        <dbReference type="EMBL" id="KAF0738215.1"/>
    </source>
</evidence>